<reference evidence="13 14" key="1">
    <citation type="submission" date="2019-01" db="EMBL/GenBank/DDBJ databases">
        <title>Zoogloea oleivorans genome sequencing and assembly.</title>
        <authorList>
            <person name="Tancsics A."/>
            <person name="Farkas M."/>
            <person name="Kriszt B."/>
            <person name="Maroti G."/>
            <person name="Horvath B."/>
        </authorList>
    </citation>
    <scope>NUCLEOTIDE SEQUENCE [LARGE SCALE GENOMIC DNA]</scope>
    <source>
        <strain evidence="13 14">Buc</strain>
    </source>
</reference>
<evidence type="ECO:0000256" key="5">
    <source>
        <dbReference type="ARBA" id="ARBA00022519"/>
    </source>
</evidence>
<keyword evidence="8 9" id="KW-0472">Membrane</keyword>
<dbReference type="Pfam" id="PF26002">
    <property type="entry name" value="Beta-barrel_AprE"/>
    <property type="match status" value="1"/>
</dbReference>
<dbReference type="Gene3D" id="2.40.50.100">
    <property type="match status" value="1"/>
</dbReference>
<feature type="coiled-coil region" evidence="10">
    <location>
        <begin position="271"/>
        <end position="298"/>
    </location>
</feature>
<accession>A0A6C2CC89</accession>
<evidence type="ECO:0000256" key="7">
    <source>
        <dbReference type="ARBA" id="ARBA00022989"/>
    </source>
</evidence>
<evidence type="ECO:0000313" key="14">
    <source>
        <dbReference type="Proteomes" id="UP000389128"/>
    </source>
</evidence>
<protein>
    <recommendedName>
        <fullName evidence="9">Membrane fusion protein (MFP) family protein</fullName>
    </recommendedName>
</protein>
<dbReference type="Gene3D" id="1.10.287.470">
    <property type="entry name" value="Helix hairpin bin"/>
    <property type="match status" value="1"/>
</dbReference>
<comment type="similarity">
    <text evidence="2 9">Belongs to the membrane fusion protein (MFP) (TC 8.A.1) family.</text>
</comment>
<keyword evidence="14" id="KW-1185">Reference proteome</keyword>
<dbReference type="InterPro" id="IPR050739">
    <property type="entry name" value="MFP"/>
</dbReference>
<evidence type="ECO:0000256" key="9">
    <source>
        <dbReference type="RuleBase" id="RU365093"/>
    </source>
</evidence>
<feature type="domain" description="AprE-like long alpha-helical hairpin" evidence="11">
    <location>
        <begin position="138"/>
        <end position="312"/>
    </location>
</feature>
<gene>
    <name evidence="13" type="ORF">ETQ85_24200</name>
</gene>
<keyword evidence="4 9" id="KW-1003">Cell membrane</keyword>
<keyword evidence="6 9" id="KW-0812">Transmembrane</keyword>
<dbReference type="EMBL" id="SDKK01000040">
    <property type="protein sequence ID" value="TYC51577.1"/>
    <property type="molecule type" value="Genomic_DNA"/>
</dbReference>
<proteinExistence type="inferred from homology"/>
<name>A0A6C2CC89_9RHOO</name>
<dbReference type="GO" id="GO:0009306">
    <property type="term" value="P:protein secretion"/>
    <property type="evidence" value="ECO:0007669"/>
    <property type="project" value="InterPro"/>
</dbReference>
<comment type="caution">
    <text evidence="13">The sequence shown here is derived from an EMBL/GenBank/DDBJ whole genome shotgun (WGS) entry which is preliminary data.</text>
</comment>
<dbReference type="Pfam" id="PF25994">
    <property type="entry name" value="HH_AprE"/>
    <property type="match status" value="1"/>
</dbReference>
<keyword evidence="5 9" id="KW-0997">Cell inner membrane</keyword>
<keyword evidence="7 9" id="KW-1133">Transmembrane helix</keyword>
<dbReference type="GO" id="GO:0005886">
    <property type="term" value="C:plasma membrane"/>
    <property type="evidence" value="ECO:0007669"/>
    <property type="project" value="UniProtKB-SubCell"/>
</dbReference>
<evidence type="ECO:0000256" key="6">
    <source>
        <dbReference type="ARBA" id="ARBA00022692"/>
    </source>
</evidence>
<dbReference type="PANTHER" id="PTHR30386:SF26">
    <property type="entry name" value="TRANSPORT PROTEIN COMB"/>
    <property type="match status" value="1"/>
</dbReference>
<evidence type="ECO:0000259" key="12">
    <source>
        <dbReference type="Pfam" id="PF26002"/>
    </source>
</evidence>
<feature type="domain" description="AprE-like beta-barrel" evidence="12">
    <location>
        <begin position="362"/>
        <end position="449"/>
    </location>
</feature>
<dbReference type="NCBIfam" id="TIGR01843">
    <property type="entry name" value="type_I_hlyD"/>
    <property type="match status" value="1"/>
</dbReference>
<dbReference type="PANTHER" id="PTHR30386">
    <property type="entry name" value="MEMBRANE FUSION SUBUNIT OF EMRAB-TOLC MULTIDRUG EFFLUX PUMP"/>
    <property type="match status" value="1"/>
</dbReference>
<sequence>MKALLNRLLAIFQPAYNVVYQRASRTFDRVLDGAEKREIHDDTDYLADAEWAMAEQKLRGSRIAVWSTFIAVIVLLGWAAFAQLDEVTRGEGKVIPSRQVQVMQSLDGGIVSEILVKEGQQVKTGQLLLKVDPTRFVSSLRENRAQYIALLARAARLTAVASGKPFVPPPELIKEAPDLVEQERSAYENKRMELNATVGVATQQLSQRRNELNELIAKREQATQSYTLTARELEVTRPLAKTGAVSEVELLRLERDVARYRGERDASGAQIPRIQAAISEAQRKIEEVELTMRNQARSELSETNAKLSALSAGSEGLADRVKQAEIRAPMNGTVKQLFANTVGGVVQPGKEIIEIVPSDDALMLEARVQPKDIGFLRPGQPALVKFTAYDFSIYGGLEATLEHIGADTITDEKGNAFYIVRVRTKRATIGDAAMPIIPGMVAEVDILTGKKSLLSYMMKPVLRAKANALTER</sequence>
<dbReference type="InterPro" id="IPR058781">
    <property type="entry name" value="HH_AprE-like"/>
</dbReference>
<dbReference type="InterPro" id="IPR058982">
    <property type="entry name" value="Beta-barrel_AprE"/>
</dbReference>
<evidence type="ECO:0000256" key="8">
    <source>
        <dbReference type="ARBA" id="ARBA00023136"/>
    </source>
</evidence>
<dbReference type="InterPro" id="IPR010129">
    <property type="entry name" value="T1SS_HlyD"/>
</dbReference>
<dbReference type="PRINTS" id="PR01490">
    <property type="entry name" value="RTXTOXIND"/>
</dbReference>
<evidence type="ECO:0000256" key="3">
    <source>
        <dbReference type="ARBA" id="ARBA00022448"/>
    </source>
</evidence>
<organism evidence="13 14">
    <name type="scientific">Zoogloea oleivorans</name>
    <dbReference type="NCBI Taxonomy" id="1552750"/>
    <lineage>
        <taxon>Bacteria</taxon>
        <taxon>Pseudomonadati</taxon>
        <taxon>Pseudomonadota</taxon>
        <taxon>Betaproteobacteria</taxon>
        <taxon>Rhodocyclales</taxon>
        <taxon>Zoogloeaceae</taxon>
        <taxon>Zoogloea</taxon>
    </lineage>
</organism>
<dbReference type="Proteomes" id="UP000389128">
    <property type="component" value="Unassembled WGS sequence"/>
</dbReference>
<dbReference type="SUPFAM" id="SSF111369">
    <property type="entry name" value="HlyD-like secretion proteins"/>
    <property type="match status" value="1"/>
</dbReference>
<evidence type="ECO:0000256" key="4">
    <source>
        <dbReference type="ARBA" id="ARBA00022475"/>
    </source>
</evidence>
<dbReference type="PROSITE" id="PS00543">
    <property type="entry name" value="HLYD_FAMILY"/>
    <property type="match status" value="1"/>
</dbReference>
<dbReference type="AlphaFoldDB" id="A0A6C2CC89"/>
<evidence type="ECO:0000259" key="11">
    <source>
        <dbReference type="Pfam" id="PF25994"/>
    </source>
</evidence>
<dbReference type="OrthoDB" id="9775513at2"/>
<evidence type="ECO:0000256" key="1">
    <source>
        <dbReference type="ARBA" id="ARBA00004377"/>
    </source>
</evidence>
<dbReference type="InterPro" id="IPR006144">
    <property type="entry name" value="Secretion_HlyD_CS"/>
</dbReference>
<keyword evidence="3 9" id="KW-0813">Transport</keyword>
<evidence type="ECO:0000256" key="2">
    <source>
        <dbReference type="ARBA" id="ARBA00009477"/>
    </source>
</evidence>
<dbReference type="Gene3D" id="2.40.30.170">
    <property type="match status" value="1"/>
</dbReference>
<keyword evidence="10" id="KW-0175">Coiled coil</keyword>
<dbReference type="RefSeq" id="WP_148581576.1">
    <property type="nucleotide sequence ID" value="NZ_SDKK01000040.1"/>
</dbReference>
<evidence type="ECO:0000313" key="13">
    <source>
        <dbReference type="EMBL" id="TYC51577.1"/>
    </source>
</evidence>
<comment type="subcellular location">
    <subcellularLocation>
        <location evidence="1 9">Cell inner membrane</location>
        <topology evidence="1 9">Single-pass membrane protein</topology>
    </subcellularLocation>
</comment>
<feature type="transmembrane region" description="Helical" evidence="9">
    <location>
        <begin position="63"/>
        <end position="81"/>
    </location>
</feature>
<evidence type="ECO:0000256" key="10">
    <source>
        <dbReference type="SAM" id="Coils"/>
    </source>
</evidence>